<evidence type="ECO:0000256" key="2">
    <source>
        <dbReference type="SAM" id="SignalP"/>
    </source>
</evidence>
<dbReference type="Proteomes" id="UP000831485">
    <property type="component" value="Chromosome"/>
</dbReference>
<evidence type="ECO:0000256" key="1">
    <source>
        <dbReference type="SAM" id="Phobius"/>
    </source>
</evidence>
<organism evidence="3 4">
    <name type="scientific">Geomonas paludis</name>
    <dbReference type="NCBI Taxonomy" id="2740185"/>
    <lineage>
        <taxon>Bacteria</taxon>
        <taxon>Pseudomonadati</taxon>
        <taxon>Thermodesulfobacteriota</taxon>
        <taxon>Desulfuromonadia</taxon>
        <taxon>Geobacterales</taxon>
        <taxon>Geobacteraceae</taxon>
        <taxon>Geomonas</taxon>
    </lineage>
</organism>
<keyword evidence="2" id="KW-0732">Signal</keyword>
<sequence length="190" mass="20397">MKNIIRLFAAALVLAASTAVNASQVYDYTYTFNASYGYGPGIVTGSFTGDAKGNLITNLSNISASYNGTPLTGSGHLYGSGLYSEGWVSGGAVASFDGRENNFYFSDADLPLSFDAFNAFESVSLRGYVTIVDAPNSSNGTDVFSYYNMDNSTGIWRVTPHSTHVPVMEGWWLLPCVLVGLGFIARRRTT</sequence>
<keyword evidence="4" id="KW-1185">Reference proteome</keyword>
<evidence type="ECO:0000313" key="4">
    <source>
        <dbReference type="Proteomes" id="UP000831485"/>
    </source>
</evidence>
<gene>
    <name evidence="3" type="ORF">M1B72_09150</name>
</gene>
<dbReference type="EMBL" id="CP096574">
    <property type="protein sequence ID" value="UPU37856.1"/>
    <property type="molecule type" value="Genomic_DNA"/>
</dbReference>
<protein>
    <recommendedName>
        <fullName evidence="5">PEP-CTERM protein-sorting domain-containing protein</fullName>
    </recommendedName>
</protein>
<evidence type="ECO:0008006" key="5">
    <source>
        <dbReference type="Google" id="ProtNLM"/>
    </source>
</evidence>
<dbReference type="RefSeq" id="WP_248647246.1">
    <property type="nucleotide sequence ID" value="NZ_CP096574.1"/>
</dbReference>
<keyword evidence="1" id="KW-0472">Membrane</keyword>
<keyword evidence="1" id="KW-0812">Transmembrane</keyword>
<feature type="signal peptide" evidence="2">
    <location>
        <begin position="1"/>
        <end position="22"/>
    </location>
</feature>
<proteinExistence type="predicted"/>
<evidence type="ECO:0000313" key="3">
    <source>
        <dbReference type="EMBL" id="UPU37856.1"/>
    </source>
</evidence>
<reference evidence="3" key="1">
    <citation type="submission" date="2022-04" db="EMBL/GenBank/DDBJ databases">
        <authorList>
            <person name="Liu G."/>
        </authorList>
    </citation>
    <scope>NUCLEOTIDE SEQUENCE</scope>
    <source>
        <strain evidence="3">RG22</strain>
    </source>
</reference>
<feature type="chain" id="PRO_5047469054" description="PEP-CTERM protein-sorting domain-containing protein" evidence="2">
    <location>
        <begin position="23"/>
        <end position="190"/>
    </location>
</feature>
<name>A0ABY4LL35_9BACT</name>
<keyword evidence="1" id="KW-1133">Transmembrane helix</keyword>
<feature type="transmembrane region" description="Helical" evidence="1">
    <location>
        <begin position="170"/>
        <end position="186"/>
    </location>
</feature>
<accession>A0ABY4LL35</accession>